<dbReference type="SUPFAM" id="SSF103473">
    <property type="entry name" value="MFS general substrate transporter"/>
    <property type="match status" value="1"/>
</dbReference>
<dbReference type="AlphaFoldDB" id="C5C225"/>
<keyword evidence="10" id="KW-1185">Reference proteome</keyword>
<feature type="transmembrane region" description="Helical" evidence="7">
    <location>
        <begin position="199"/>
        <end position="221"/>
    </location>
</feature>
<feature type="transmembrane region" description="Helical" evidence="7">
    <location>
        <begin position="78"/>
        <end position="99"/>
    </location>
</feature>
<feature type="transmembrane region" description="Helical" evidence="7">
    <location>
        <begin position="111"/>
        <end position="130"/>
    </location>
</feature>
<evidence type="ECO:0000256" key="1">
    <source>
        <dbReference type="ARBA" id="ARBA00004651"/>
    </source>
</evidence>
<name>C5C225_BEUC1</name>
<dbReference type="GO" id="GO:0022857">
    <property type="term" value="F:transmembrane transporter activity"/>
    <property type="evidence" value="ECO:0007669"/>
    <property type="project" value="InterPro"/>
</dbReference>
<dbReference type="Pfam" id="PF07690">
    <property type="entry name" value="MFS_1"/>
    <property type="match status" value="1"/>
</dbReference>
<feature type="transmembrane region" description="Helical" evidence="7">
    <location>
        <begin position="260"/>
        <end position="275"/>
    </location>
</feature>
<feature type="transmembrane region" description="Helical" evidence="7">
    <location>
        <begin position="169"/>
        <end position="193"/>
    </location>
</feature>
<feature type="transmembrane region" description="Helical" evidence="7">
    <location>
        <begin position="43"/>
        <end position="66"/>
    </location>
</feature>
<dbReference type="eggNOG" id="COG0477">
    <property type="taxonomic scope" value="Bacteria"/>
</dbReference>
<evidence type="ECO:0000256" key="2">
    <source>
        <dbReference type="ARBA" id="ARBA00022448"/>
    </source>
</evidence>
<dbReference type="HOGENOM" id="CLU_000960_28_2_11"/>
<dbReference type="GO" id="GO:0005886">
    <property type="term" value="C:plasma membrane"/>
    <property type="evidence" value="ECO:0007669"/>
    <property type="project" value="UniProtKB-SubCell"/>
</dbReference>
<dbReference type="CDD" id="cd17321">
    <property type="entry name" value="MFS_MMR_MDR_like"/>
    <property type="match status" value="1"/>
</dbReference>
<feature type="transmembrane region" description="Helical" evidence="7">
    <location>
        <begin position="501"/>
        <end position="521"/>
    </location>
</feature>
<protein>
    <submittedName>
        <fullName evidence="9">Major facilitator superfamily MFS_1</fullName>
    </submittedName>
</protein>
<sequence length="524" mass="51302">MPVATTADGAAPASMRPGAVVVGRRPAGRAAGRGAAPAAPRPWAALAVLVLPVLAVSLDGALLTFALPQLSRDLAPSAAQLVWITDAYPMVLAALLVPMGAVGDRIGRRRLLVLGCAGFAVVTLAAATASDPVHLIVARALLGVCGATLMPASLALLRATFPDAGRRRAAVAAWAATFAVGAGAAPFVGAAVLDVAGGGAVRALAAPLALGVVLAAPRLVAESRSERPGALDGWSVVCVVVALAALVHGATSLAAGGPDGVATVAVALGAGALFVRRQLRLPRPLLDLRLLRCPALGASVGVNLLSQAAFVGLALWTSQYLQLVLGLTPAEAARGLVAGPAGAVVAGLLVVPLARRLPLRVLLPGALLVSGAGYALTTAGVASAASVAVILACVGFGAGLAEALTGDAVLGAVPPSRAGAAASMAETAFELGAALGVAVLGSVLAACYRARLVVPGALPAGDADAAARTLGGASGVAHRNPELGDELMVSAREAFASGVQATSAVCLVLTLVAAVGAGVMLRRR</sequence>
<feature type="transmembrane region" description="Helical" evidence="7">
    <location>
        <begin position="361"/>
        <end position="382"/>
    </location>
</feature>
<keyword evidence="6 7" id="KW-0472">Membrane</keyword>
<keyword evidence="5 7" id="KW-1133">Transmembrane helix</keyword>
<evidence type="ECO:0000256" key="4">
    <source>
        <dbReference type="ARBA" id="ARBA00022692"/>
    </source>
</evidence>
<proteinExistence type="predicted"/>
<dbReference type="PANTHER" id="PTHR42718">
    <property type="entry name" value="MAJOR FACILITATOR SUPERFAMILY MULTIDRUG TRANSPORTER MFSC"/>
    <property type="match status" value="1"/>
</dbReference>
<dbReference type="Proteomes" id="UP000007962">
    <property type="component" value="Chromosome"/>
</dbReference>
<evidence type="ECO:0000256" key="3">
    <source>
        <dbReference type="ARBA" id="ARBA00022475"/>
    </source>
</evidence>
<reference evidence="9 10" key="1">
    <citation type="journal article" date="2009" name="Stand. Genomic Sci.">
        <title>Complete genome sequence of Beutenbergia cavernae type strain (HKI 0122).</title>
        <authorList>
            <person name="Land M."/>
            <person name="Pukall R."/>
            <person name="Abt B."/>
            <person name="Goker M."/>
            <person name="Rohde M."/>
            <person name="Glavina Del Rio T."/>
            <person name="Tice H."/>
            <person name="Copeland A."/>
            <person name="Cheng J.F."/>
            <person name="Lucas S."/>
            <person name="Chen F."/>
            <person name="Nolan M."/>
            <person name="Bruce D."/>
            <person name="Goodwin L."/>
            <person name="Pitluck S."/>
            <person name="Ivanova N."/>
            <person name="Mavromatis K."/>
            <person name="Ovchinnikova G."/>
            <person name="Pati A."/>
            <person name="Chen A."/>
            <person name="Palaniappan K."/>
            <person name="Hauser L."/>
            <person name="Chang Y.J."/>
            <person name="Jefferies C.C."/>
            <person name="Saunders E."/>
            <person name="Brettin T."/>
            <person name="Detter J.C."/>
            <person name="Han C."/>
            <person name="Chain P."/>
            <person name="Bristow J."/>
            <person name="Eisen J.A."/>
            <person name="Markowitz V."/>
            <person name="Hugenholtz P."/>
            <person name="Kyrpides N.C."/>
            <person name="Klenk H.P."/>
            <person name="Lapidus A."/>
        </authorList>
    </citation>
    <scope>NUCLEOTIDE SEQUENCE [LARGE SCALE GENOMIC DNA]</scope>
    <source>
        <strain evidence="10">ATCC BAA-8 / DSM 12333 / NBRC 16432</strain>
    </source>
</reference>
<evidence type="ECO:0000259" key="8">
    <source>
        <dbReference type="PROSITE" id="PS50850"/>
    </source>
</evidence>
<feature type="transmembrane region" description="Helical" evidence="7">
    <location>
        <begin position="295"/>
        <end position="316"/>
    </location>
</feature>
<evidence type="ECO:0000256" key="7">
    <source>
        <dbReference type="SAM" id="Phobius"/>
    </source>
</evidence>
<feature type="transmembrane region" description="Helical" evidence="7">
    <location>
        <begin position="233"/>
        <end position="254"/>
    </location>
</feature>
<dbReference type="RefSeq" id="WP_015883887.1">
    <property type="nucleotide sequence ID" value="NC_012669.1"/>
</dbReference>
<dbReference type="PANTHER" id="PTHR42718:SF47">
    <property type="entry name" value="METHYL VIOLOGEN RESISTANCE PROTEIN SMVA"/>
    <property type="match status" value="1"/>
</dbReference>
<dbReference type="EMBL" id="CP001618">
    <property type="protein sequence ID" value="ACQ81650.1"/>
    <property type="molecule type" value="Genomic_DNA"/>
</dbReference>
<dbReference type="InterPro" id="IPR036259">
    <property type="entry name" value="MFS_trans_sf"/>
</dbReference>
<dbReference type="KEGG" id="bcv:Bcav_3408"/>
<keyword evidence="4 7" id="KW-0812">Transmembrane</keyword>
<keyword evidence="2" id="KW-0813">Transport</keyword>
<evidence type="ECO:0000313" key="9">
    <source>
        <dbReference type="EMBL" id="ACQ81650.1"/>
    </source>
</evidence>
<feature type="transmembrane region" description="Helical" evidence="7">
    <location>
        <begin position="388"/>
        <end position="410"/>
    </location>
</feature>
<evidence type="ECO:0000256" key="6">
    <source>
        <dbReference type="ARBA" id="ARBA00023136"/>
    </source>
</evidence>
<feature type="transmembrane region" description="Helical" evidence="7">
    <location>
        <begin position="431"/>
        <end position="451"/>
    </location>
</feature>
<feature type="transmembrane region" description="Helical" evidence="7">
    <location>
        <begin position="336"/>
        <end position="354"/>
    </location>
</feature>
<feature type="transmembrane region" description="Helical" evidence="7">
    <location>
        <begin position="136"/>
        <end position="157"/>
    </location>
</feature>
<evidence type="ECO:0000313" key="10">
    <source>
        <dbReference type="Proteomes" id="UP000007962"/>
    </source>
</evidence>
<dbReference type="Gene3D" id="1.20.1250.20">
    <property type="entry name" value="MFS general substrate transporter like domains"/>
    <property type="match status" value="1"/>
</dbReference>
<gene>
    <name evidence="9" type="ordered locus">Bcav_3408</name>
</gene>
<dbReference type="STRING" id="471853.Bcav_3408"/>
<feature type="domain" description="Major facilitator superfamily (MFS) profile" evidence="8">
    <location>
        <begin position="45"/>
        <end position="524"/>
    </location>
</feature>
<comment type="subcellular location">
    <subcellularLocation>
        <location evidence="1">Cell membrane</location>
        <topology evidence="1">Multi-pass membrane protein</topology>
    </subcellularLocation>
</comment>
<dbReference type="PROSITE" id="PS50850">
    <property type="entry name" value="MFS"/>
    <property type="match status" value="1"/>
</dbReference>
<evidence type="ECO:0000256" key="5">
    <source>
        <dbReference type="ARBA" id="ARBA00022989"/>
    </source>
</evidence>
<keyword evidence="3" id="KW-1003">Cell membrane</keyword>
<dbReference type="InterPro" id="IPR011701">
    <property type="entry name" value="MFS"/>
</dbReference>
<dbReference type="InterPro" id="IPR020846">
    <property type="entry name" value="MFS_dom"/>
</dbReference>
<accession>C5C225</accession>
<organism evidence="9 10">
    <name type="scientific">Beutenbergia cavernae (strain ATCC BAA-8 / DSM 12333 / CCUG 43141 / JCM 11478 / NBRC 16432 / NCIMB 13614 / HKI 0122)</name>
    <dbReference type="NCBI Taxonomy" id="471853"/>
    <lineage>
        <taxon>Bacteria</taxon>
        <taxon>Bacillati</taxon>
        <taxon>Actinomycetota</taxon>
        <taxon>Actinomycetes</taxon>
        <taxon>Micrococcales</taxon>
        <taxon>Beutenbergiaceae</taxon>
        <taxon>Beutenbergia</taxon>
    </lineage>
</organism>